<evidence type="ECO:0000313" key="1">
    <source>
        <dbReference type="EMBL" id="CAG7723841.1"/>
    </source>
</evidence>
<accession>A0A8J2P378</accession>
<name>A0A8J2P378_9HEXA</name>
<dbReference type="EMBL" id="CAJVCH010103143">
    <property type="protein sequence ID" value="CAG7723841.1"/>
    <property type="molecule type" value="Genomic_DNA"/>
</dbReference>
<comment type="caution">
    <text evidence="1">The sequence shown here is derived from an EMBL/GenBank/DDBJ whole genome shotgun (WGS) entry which is preliminary data.</text>
</comment>
<gene>
    <name evidence="1" type="ORF">AFUS01_LOCUS12902</name>
</gene>
<organism evidence="1 2">
    <name type="scientific">Allacma fusca</name>
    <dbReference type="NCBI Taxonomy" id="39272"/>
    <lineage>
        <taxon>Eukaryota</taxon>
        <taxon>Metazoa</taxon>
        <taxon>Ecdysozoa</taxon>
        <taxon>Arthropoda</taxon>
        <taxon>Hexapoda</taxon>
        <taxon>Collembola</taxon>
        <taxon>Symphypleona</taxon>
        <taxon>Sminthuridae</taxon>
        <taxon>Allacma</taxon>
    </lineage>
</organism>
<keyword evidence="2" id="KW-1185">Reference proteome</keyword>
<proteinExistence type="predicted"/>
<sequence>DRKVWTLFAFFEAPSTQR</sequence>
<reference evidence="1" key="1">
    <citation type="submission" date="2021-06" db="EMBL/GenBank/DDBJ databases">
        <authorList>
            <person name="Hodson N. C."/>
            <person name="Mongue J. A."/>
            <person name="Jaron S. K."/>
        </authorList>
    </citation>
    <scope>NUCLEOTIDE SEQUENCE</scope>
</reference>
<protein>
    <submittedName>
        <fullName evidence="1">Uncharacterized protein</fullName>
    </submittedName>
</protein>
<dbReference type="Proteomes" id="UP000708208">
    <property type="component" value="Unassembled WGS sequence"/>
</dbReference>
<dbReference type="AlphaFoldDB" id="A0A8J2P378"/>
<feature type="non-terminal residue" evidence="1">
    <location>
        <position position="1"/>
    </location>
</feature>
<evidence type="ECO:0000313" key="2">
    <source>
        <dbReference type="Proteomes" id="UP000708208"/>
    </source>
</evidence>